<accession>A0A7F5RIL6</accession>
<evidence type="ECO:0000256" key="1">
    <source>
        <dbReference type="SAM" id="MobiDB-lite"/>
    </source>
</evidence>
<feature type="region of interest" description="Disordered" evidence="1">
    <location>
        <begin position="44"/>
        <end position="66"/>
    </location>
</feature>
<evidence type="ECO:0000313" key="2">
    <source>
        <dbReference type="Proteomes" id="UP000192223"/>
    </source>
</evidence>
<feature type="compositionally biased region" description="Basic and acidic residues" evidence="1">
    <location>
        <begin position="44"/>
        <end position="54"/>
    </location>
</feature>
<gene>
    <name evidence="3" type="primary">LOC112906235</name>
</gene>
<proteinExistence type="predicted"/>
<sequence>MEQKPLFVHVILRPAAPMIDQDALNIFLGFVSRALRRDIAQIMEKHEKDKRDGNTGRSNKRKRLQTPLNVETFAQIDVSASAIQPNGGTLFYINKYEIDAAVLTGERGDEGEAVEPQPKRLCPILMQPKKEEPED</sequence>
<evidence type="ECO:0000313" key="3">
    <source>
        <dbReference type="RefSeq" id="XP_025835839.1"/>
    </source>
</evidence>
<dbReference type="KEGG" id="apln:112906235"/>
<name>A0A7F5RIL6_AGRPL</name>
<dbReference type="AlphaFoldDB" id="A0A7F5RIL6"/>
<organism evidence="2 3">
    <name type="scientific">Agrilus planipennis</name>
    <name type="common">Emerald ash borer</name>
    <name type="synonym">Agrilus marcopoli</name>
    <dbReference type="NCBI Taxonomy" id="224129"/>
    <lineage>
        <taxon>Eukaryota</taxon>
        <taxon>Metazoa</taxon>
        <taxon>Ecdysozoa</taxon>
        <taxon>Arthropoda</taxon>
        <taxon>Hexapoda</taxon>
        <taxon>Insecta</taxon>
        <taxon>Pterygota</taxon>
        <taxon>Neoptera</taxon>
        <taxon>Endopterygota</taxon>
        <taxon>Coleoptera</taxon>
        <taxon>Polyphaga</taxon>
        <taxon>Elateriformia</taxon>
        <taxon>Buprestoidea</taxon>
        <taxon>Buprestidae</taxon>
        <taxon>Agrilinae</taxon>
        <taxon>Agrilus</taxon>
    </lineage>
</organism>
<protein>
    <submittedName>
        <fullName evidence="3">Uncharacterized protein LOC112906235</fullName>
    </submittedName>
</protein>
<dbReference type="RefSeq" id="XP_025835839.1">
    <property type="nucleotide sequence ID" value="XM_025980054.1"/>
</dbReference>
<feature type="region of interest" description="Disordered" evidence="1">
    <location>
        <begin position="109"/>
        <end position="135"/>
    </location>
</feature>
<dbReference type="Proteomes" id="UP000192223">
    <property type="component" value="Unplaced"/>
</dbReference>
<dbReference type="GeneID" id="112906235"/>
<keyword evidence="2" id="KW-1185">Reference proteome</keyword>
<reference evidence="3" key="1">
    <citation type="submission" date="2025-08" db="UniProtKB">
        <authorList>
            <consortium name="RefSeq"/>
        </authorList>
    </citation>
    <scope>IDENTIFICATION</scope>
    <source>
        <tissue evidence="3">Entire body</tissue>
    </source>
</reference>
<dbReference type="InParanoid" id="A0A7F5RIL6"/>